<feature type="transmembrane region" description="Helical" evidence="5">
    <location>
        <begin position="79"/>
        <end position="106"/>
    </location>
</feature>
<evidence type="ECO:0000256" key="3">
    <source>
        <dbReference type="ARBA" id="ARBA00022989"/>
    </source>
</evidence>
<dbReference type="InterPro" id="IPR059112">
    <property type="entry name" value="CysZ/EI24"/>
</dbReference>
<dbReference type="AlphaFoldDB" id="A0A0C3KLY5"/>
<evidence type="ECO:0000256" key="5">
    <source>
        <dbReference type="SAM" id="Phobius"/>
    </source>
</evidence>
<organism evidence="6 7">
    <name type="scientific">Tulasnella calospora MUT 4182</name>
    <dbReference type="NCBI Taxonomy" id="1051891"/>
    <lineage>
        <taxon>Eukaryota</taxon>
        <taxon>Fungi</taxon>
        <taxon>Dikarya</taxon>
        <taxon>Basidiomycota</taxon>
        <taxon>Agaricomycotina</taxon>
        <taxon>Agaricomycetes</taxon>
        <taxon>Cantharellales</taxon>
        <taxon>Tulasnellaceae</taxon>
        <taxon>Tulasnella</taxon>
    </lineage>
</organism>
<evidence type="ECO:0000256" key="4">
    <source>
        <dbReference type="ARBA" id="ARBA00023136"/>
    </source>
</evidence>
<name>A0A0C3KLY5_9AGAM</name>
<evidence type="ECO:0000313" key="6">
    <source>
        <dbReference type="EMBL" id="KIO22343.1"/>
    </source>
</evidence>
<dbReference type="OrthoDB" id="10012223at2759"/>
<keyword evidence="7" id="KW-1185">Reference proteome</keyword>
<proteinExistence type="predicted"/>
<gene>
    <name evidence="6" type="ORF">M407DRAFT_119145</name>
</gene>
<keyword evidence="4 5" id="KW-0472">Membrane</keyword>
<dbReference type="Proteomes" id="UP000054248">
    <property type="component" value="Unassembled WGS sequence"/>
</dbReference>
<feature type="transmembrane region" description="Helical" evidence="5">
    <location>
        <begin position="221"/>
        <end position="243"/>
    </location>
</feature>
<feature type="transmembrane region" description="Helical" evidence="5">
    <location>
        <begin position="37"/>
        <end position="59"/>
    </location>
</feature>
<accession>A0A0C3KLY5</accession>
<dbReference type="EMBL" id="KN823112">
    <property type="protein sequence ID" value="KIO22343.1"/>
    <property type="molecule type" value="Genomic_DNA"/>
</dbReference>
<reference evidence="6 7" key="1">
    <citation type="submission" date="2014-04" db="EMBL/GenBank/DDBJ databases">
        <authorList>
            <consortium name="DOE Joint Genome Institute"/>
            <person name="Kuo A."/>
            <person name="Girlanda M."/>
            <person name="Perotto S."/>
            <person name="Kohler A."/>
            <person name="Nagy L.G."/>
            <person name="Floudas D."/>
            <person name="Copeland A."/>
            <person name="Barry K.W."/>
            <person name="Cichocki N."/>
            <person name="Veneault-Fourrey C."/>
            <person name="LaButti K."/>
            <person name="Lindquist E.A."/>
            <person name="Lipzen A."/>
            <person name="Lundell T."/>
            <person name="Morin E."/>
            <person name="Murat C."/>
            <person name="Sun H."/>
            <person name="Tunlid A."/>
            <person name="Henrissat B."/>
            <person name="Grigoriev I.V."/>
            <person name="Hibbett D.S."/>
            <person name="Martin F."/>
            <person name="Nordberg H.P."/>
            <person name="Cantor M.N."/>
            <person name="Hua S.X."/>
        </authorList>
    </citation>
    <scope>NUCLEOTIDE SEQUENCE [LARGE SCALE GENOMIC DNA]</scope>
    <source>
        <strain evidence="6 7">MUT 4182</strain>
    </source>
</reference>
<dbReference type="Pfam" id="PF07264">
    <property type="entry name" value="EI24"/>
    <property type="match status" value="1"/>
</dbReference>
<feature type="transmembrane region" description="Helical" evidence="5">
    <location>
        <begin position="169"/>
        <end position="191"/>
    </location>
</feature>
<evidence type="ECO:0000256" key="1">
    <source>
        <dbReference type="ARBA" id="ARBA00004141"/>
    </source>
</evidence>
<reference evidence="7" key="2">
    <citation type="submission" date="2015-01" db="EMBL/GenBank/DDBJ databases">
        <title>Evolutionary Origins and Diversification of the Mycorrhizal Mutualists.</title>
        <authorList>
            <consortium name="DOE Joint Genome Institute"/>
            <consortium name="Mycorrhizal Genomics Consortium"/>
            <person name="Kohler A."/>
            <person name="Kuo A."/>
            <person name="Nagy L.G."/>
            <person name="Floudas D."/>
            <person name="Copeland A."/>
            <person name="Barry K.W."/>
            <person name="Cichocki N."/>
            <person name="Veneault-Fourrey C."/>
            <person name="LaButti K."/>
            <person name="Lindquist E.A."/>
            <person name="Lipzen A."/>
            <person name="Lundell T."/>
            <person name="Morin E."/>
            <person name="Murat C."/>
            <person name="Riley R."/>
            <person name="Ohm R."/>
            <person name="Sun H."/>
            <person name="Tunlid A."/>
            <person name="Henrissat B."/>
            <person name="Grigoriev I.V."/>
            <person name="Hibbett D.S."/>
            <person name="Martin F."/>
        </authorList>
    </citation>
    <scope>NUCLEOTIDE SEQUENCE [LARGE SCALE GENOMIC DNA]</scope>
    <source>
        <strain evidence="7">MUT 4182</strain>
    </source>
</reference>
<dbReference type="PANTHER" id="PTHR34292">
    <property type="entry name" value="OUTER SPORE WALL PROTEIN LDS1"/>
    <property type="match status" value="1"/>
</dbReference>
<dbReference type="InterPro" id="IPR052786">
    <property type="entry name" value="Spore_wall_assembly"/>
</dbReference>
<evidence type="ECO:0000313" key="7">
    <source>
        <dbReference type="Proteomes" id="UP000054248"/>
    </source>
</evidence>
<dbReference type="STRING" id="1051891.A0A0C3KLY5"/>
<sequence>MTQELLKFTPAYCIVGIYRLITDRNVRKPVWDKCKHGVVRGAAVAGVWTFFTYGIQHAFVKYFLLKTPRFSTMSEYTLYGYTIPLATYATFIFMSSQITGIIKFFLSKNLVIAKTRAWDQVVASRGKGPDFWGPYVEEWEQPPKVQLGGFEWEKWVGGWIGRYIIRNAIVIPLNLFVPFAGIPISAAVRSISTARYLHSPYFLAKKMDPREIATYMEERKVAYYLFGFTAALLEMIPIAGLVFSISNRVGASMWAFDLEKRQHMFARGEKRPKPSRIVELDDGTTVELKPAQFGGKNGIVSGGDMAGGWVEGDDGSTKAVGGRYVSGEGVVAGEVKKVA</sequence>
<dbReference type="PANTHER" id="PTHR34292:SF2">
    <property type="entry name" value="OUTER SPORE WALL PROTEIN LDS1"/>
    <property type="match status" value="1"/>
</dbReference>
<dbReference type="HOGENOM" id="CLU_057756_0_0_1"/>
<comment type="subcellular location">
    <subcellularLocation>
        <location evidence="1">Membrane</location>
        <topology evidence="1">Multi-pass membrane protein</topology>
    </subcellularLocation>
</comment>
<evidence type="ECO:0000256" key="2">
    <source>
        <dbReference type="ARBA" id="ARBA00022692"/>
    </source>
</evidence>
<protein>
    <submittedName>
        <fullName evidence="6">Uncharacterized protein</fullName>
    </submittedName>
</protein>
<keyword evidence="3 5" id="KW-1133">Transmembrane helix</keyword>
<keyword evidence="2 5" id="KW-0812">Transmembrane</keyword>